<sequence>MKIRGNKMMSMLNTVDRSLNNIEAIMPIVEESGRRHESCLS</sequence>
<dbReference type="EMBL" id="CADCXN010000049">
    <property type="protein sequence ID" value="CAA9890390.1"/>
    <property type="molecule type" value="Genomic_DNA"/>
</dbReference>
<evidence type="ECO:0000313" key="1">
    <source>
        <dbReference type="EMBL" id="CAA9890390.1"/>
    </source>
</evidence>
<gene>
    <name evidence="1" type="ORF">METHB2_210022</name>
</gene>
<accession>A0A8S0Y634</accession>
<organism evidence="1 2">
    <name type="scientific">Candidatus Methylobacter favarea</name>
    <dbReference type="NCBI Taxonomy" id="2707345"/>
    <lineage>
        <taxon>Bacteria</taxon>
        <taxon>Pseudomonadati</taxon>
        <taxon>Pseudomonadota</taxon>
        <taxon>Gammaproteobacteria</taxon>
        <taxon>Methylococcales</taxon>
        <taxon>Methylococcaceae</taxon>
        <taxon>Methylobacter</taxon>
    </lineage>
</organism>
<reference evidence="1 2" key="1">
    <citation type="submission" date="2020-02" db="EMBL/GenBank/DDBJ databases">
        <authorList>
            <person name="Hogendoorn C."/>
        </authorList>
    </citation>
    <scope>NUCLEOTIDE SEQUENCE [LARGE SCALE GENOMIC DNA]</scope>
    <source>
        <strain evidence="1">METHB21</strain>
    </source>
</reference>
<dbReference type="Proteomes" id="UP000494216">
    <property type="component" value="Unassembled WGS sequence"/>
</dbReference>
<keyword evidence="1" id="KW-0675">Receptor</keyword>
<evidence type="ECO:0000313" key="2">
    <source>
        <dbReference type="Proteomes" id="UP000494216"/>
    </source>
</evidence>
<keyword evidence="2" id="KW-1185">Reference proteome</keyword>
<dbReference type="AlphaFoldDB" id="A0A8S0Y634"/>
<protein>
    <submittedName>
        <fullName evidence="1">Hemin receptor</fullName>
    </submittedName>
</protein>
<name>A0A8S0Y634_9GAMM</name>
<proteinExistence type="predicted"/>
<comment type="caution">
    <text evidence="1">The sequence shown here is derived from an EMBL/GenBank/DDBJ whole genome shotgun (WGS) entry which is preliminary data.</text>
</comment>